<feature type="chain" id="PRO_5011820780" description="Carboxylic ester hydrolase" evidence="3">
    <location>
        <begin position="19"/>
        <end position="527"/>
    </location>
</feature>
<accession>A0A1L7WVU0</accession>
<dbReference type="PROSITE" id="PS00122">
    <property type="entry name" value="CARBOXYLESTERASE_B_1"/>
    <property type="match status" value="1"/>
</dbReference>
<dbReference type="Pfam" id="PF00135">
    <property type="entry name" value="COesterase"/>
    <property type="match status" value="1"/>
</dbReference>
<proteinExistence type="inferred from homology"/>
<dbReference type="InterPro" id="IPR002018">
    <property type="entry name" value="CarbesteraseB"/>
</dbReference>
<gene>
    <name evidence="5" type="ORF">PAC_06742</name>
</gene>
<dbReference type="PANTHER" id="PTHR43918:SF4">
    <property type="entry name" value="CARBOXYLIC ESTER HYDROLASE"/>
    <property type="match status" value="1"/>
</dbReference>
<dbReference type="InterPro" id="IPR050654">
    <property type="entry name" value="AChE-related_enzymes"/>
</dbReference>
<keyword evidence="2 3" id="KW-0378">Hydrolase</keyword>
<dbReference type="InterPro" id="IPR019826">
    <property type="entry name" value="Carboxylesterase_B_AS"/>
</dbReference>
<dbReference type="AlphaFoldDB" id="A0A1L7WVU0"/>
<protein>
    <recommendedName>
        <fullName evidence="3">Carboxylic ester hydrolase</fullName>
        <ecNumber evidence="3">3.1.1.-</ecNumber>
    </recommendedName>
</protein>
<keyword evidence="6" id="KW-1185">Reference proteome</keyword>
<dbReference type="Proteomes" id="UP000184330">
    <property type="component" value="Unassembled WGS sequence"/>
</dbReference>
<name>A0A1L7WVU0_9HELO</name>
<dbReference type="SUPFAM" id="SSF53474">
    <property type="entry name" value="alpha/beta-Hydrolases"/>
    <property type="match status" value="1"/>
</dbReference>
<dbReference type="STRING" id="576137.A0A1L7WVU0"/>
<evidence type="ECO:0000313" key="5">
    <source>
        <dbReference type="EMBL" id="CZR56853.1"/>
    </source>
</evidence>
<feature type="domain" description="Carboxylesterase type B" evidence="4">
    <location>
        <begin position="33"/>
        <end position="368"/>
    </location>
</feature>
<comment type="similarity">
    <text evidence="1 3">Belongs to the type-B carboxylesterase/lipase family.</text>
</comment>
<dbReference type="GO" id="GO:0052689">
    <property type="term" value="F:carboxylic ester hydrolase activity"/>
    <property type="evidence" value="ECO:0007669"/>
    <property type="project" value="TreeGrafter"/>
</dbReference>
<keyword evidence="3" id="KW-0732">Signal</keyword>
<evidence type="ECO:0000313" key="6">
    <source>
        <dbReference type="Proteomes" id="UP000184330"/>
    </source>
</evidence>
<dbReference type="EMBL" id="FJOG01000009">
    <property type="protein sequence ID" value="CZR56853.1"/>
    <property type="molecule type" value="Genomic_DNA"/>
</dbReference>
<dbReference type="EC" id="3.1.1.-" evidence="3"/>
<evidence type="ECO:0000259" key="4">
    <source>
        <dbReference type="Pfam" id="PF00135"/>
    </source>
</evidence>
<evidence type="ECO:0000256" key="1">
    <source>
        <dbReference type="ARBA" id="ARBA00005964"/>
    </source>
</evidence>
<sequence length="527" mass="56092">MKLFTIVTTLSLSLASWASPQFQRRQTNFTVGQIVETSSGPVAGHAAPTAPEVSEYLGIPYAQAPIGDLRFAAPVKFAGSSLINGSNFGFTCPALPSTGSSPTAAEVAAANLTEVGLEFLAVTTSPDVVYSEDCLYLNIWTKPQSGESQKAVMVFIYGGDFEGGSSSIGVYNGGVLADQEDVVIVNFNYRLSILGFPGNPTAQDNLAFLDQRLVIEWVRDNIANFGGDPARITLFGQSAGSSSTDFYSYAWACDPIIAGMILESGTIDSFTLPYSANDSAAFWYDVTAAVGCGNASTDSATLLTCMRNVDVNSILAAVPRSGINAAQSAFGPTVDDIIVFSNYSNLTPASIPVVVGNDNYESGLFRTELALSGGVFPDSVWDMYELSGYTCPSGLRANYSLAANNPTWRFRWFAVFPDLDISSEAGAYHGIELPLIFGTTNSFSTVNVTADEITFTAYIRGAWVAFAKDPVNGLTTYGWPLYDPAEETLIRLGFDNATGLNLAFPMLYDAGCANATSLLDLEISFLG</sequence>
<organism evidence="5 6">
    <name type="scientific">Phialocephala subalpina</name>
    <dbReference type="NCBI Taxonomy" id="576137"/>
    <lineage>
        <taxon>Eukaryota</taxon>
        <taxon>Fungi</taxon>
        <taxon>Dikarya</taxon>
        <taxon>Ascomycota</taxon>
        <taxon>Pezizomycotina</taxon>
        <taxon>Leotiomycetes</taxon>
        <taxon>Helotiales</taxon>
        <taxon>Mollisiaceae</taxon>
        <taxon>Phialocephala</taxon>
        <taxon>Phialocephala fortinii species complex</taxon>
    </lineage>
</organism>
<dbReference type="InterPro" id="IPR029058">
    <property type="entry name" value="AB_hydrolase_fold"/>
</dbReference>
<feature type="signal peptide" evidence="3">
    <location>
        <begin position="1"/>
        <end position="18"/>
    </location>
</feature>
<dbReference type="PANTHER" id="PTHR43918">
    <property type="entry name" value="ACETYLCHOLINESTERASE"/>
    <property type="match status" value="1"/>
</dbReference>
<reference evidence="5 6" key="1">
    <citation type="submission" date="2016-03" db="EMBL/GenBank/DDBJ databases">
        <authorList>
            <person name="Ploux O."/>
        </authorList>
    </citation>
    <scope>NUCLEOTIDE SEQUENCE [LARGE SCALE GENOMIC DNA]</scope>
    <source>
        <strain evidence="5 6">UAMH 11012</strain>
    </source>
</reference>
<evidence type="ECO:0000256" key="3">
    <source>
        <dbReference type="RuleBase" id="RU361235"/>
    </source>
</evidence>
<dbReference type="OrthoDB" id="408631at2759"/>
<evidence type="ECO:0000256" key="2">
    <source>
        <dbReference type="ARBA" id="ARBA00022801"/>
    </source>
</evidence>
<dbReference type="Gene3D" id="3.40.50.1820">
    <property type="entry name" value="alpha/beta hydrolase"/>
    <property type="match status" value="2"/>
</dbReference>